<protein>
    <submittedName>
        <fullName evidence="2 3">Uncharacterized protein</fullName>
    </submittedName>
</protein>
<proteinExistence type="predicted"/>
<reference evidence="2" key="1">
    <citation type="submission" date="2009-11" db="EMBL/GenBank/DDBJ databases">
        <authorList>
            <consortium name="The Broad Institute Genome Sequencing Platform"/>
            <person name="Ward D."/>
            <person name="Feldgarden M."/>
            <person name="Earl A."/>
            <person name="Young S.K."/>
            <person name="Zeng Q."/>
            <person name="Koehrsen M."/>
            <person name="Alvarado L."/>
            <person name="Berlin A."/>
            <person name="Bochicchio J."/>
            <person name="Borenstein D."/>
            <person name="Chapman S.B."/>
            <person name="Chen Z."/>
            <person name="Engels R."/>
            <person name="Freedman E."/>
            <person name="Gellesch M."/>
            <person name="Goldberg J."/>
            <person name="Griggs A."/>
            <person name="Gujja S."/>
            <person name="Heilman E."/>
            <person name="Heiman D."/>
            <person name="Hepburn T."/>
            <person name="Howarth C."/>
            <person name="Jen D."/>
            <person name="Larson L."/>
            <person name="Lewis B."/>
            <person name="Mehta T."/>
            <person name="Park D."/>
            <person name="Pearson M."/>
            <person name="Roberts A."/>
            <person name="Saif S."/>
            <person name="Shea T."/>
            <person name="Shenoy N."/>
            <person name="Sisk P."/>
            <person name="Stolte C."/>
            <person name="Sykes S."/>
            <person name="Thomson T."/>
            <person name="Walk T."/>
            <person name="White J."/>
            <person name="Yandava C."/>
            <person name="Izard J."/>
            <person name="Baranova O.V."/>
            <person name="Blanton J.M."/>
            <person name="Tanner A.C."/>
            <person name="Dewhirst F.E."/>
            <person name="Haas B."/>
            <person name="Nusbaum C."/>
            <person name="Birren B."/>
        </authorList>
    </citation>
    <scope>NUCLEOTIDE SEQUENCE [LARGE SCALE GENOMIC DNA]</scope>
    <source>
        <strain evidence="2">1-1 BBBD Race 1</strain>
    </source>
</reference>
<gene>
    <name evidence="2" type="ORF">PTTG_27074</name>
</gene>
<reference evidence="3 4" key="3">
    <citation type="journal article" date="2017" name="G3 (Bethesda)">
        <title>Comparative analysis highlights variable genome content of wheat rusts and divergence of the mating loci.</title>
        <authorList>
            <person name="Cuomo C.A."/>
            <person name="Bakkeren G."/>
            <person name="Khalil H.B."/>
            <person name="Panwar V."/>
            <person name="Joly D."/>
            <person name="Linning R."/>
            <person name="Sakthikumar S."/>
            <person name="Song X."/>
            <person name="Adiconis X."/>
            <person name="Fan L."/>
            <person name="Goldberg J.M."/>
            <person name="Levin J.Z."/>
            <person name="Young S."/>
            <person name="Zeng Q."/>
            <person name="Anikster Y."/>
            <person name="Bruce M."/>
            <person name="Wang M."/>
            <person name="Yin C."/>
            <person name="McCallum B."/>
            <person name="Szabo L.J."/>
            <person name="Hulbert S."/>
            <person name="Chen X."/>
            <person name="Fellers J.P."/>
        </authorList>
    </citation>
    <scope>NUCLEOTIDE SEQUENCE</scope>
    <source>
        <strain evidence="4">Isolate 1-1 / race 1 (BBBD)</strain>
        <strain evidence="3">isolate 1-1 / race 1 (BBBD)</strain>
    </source>
</reference>
<sequence length="445" mass="48375">MHLMVIVNNADKPTTPAKIISVVTAEIPDEKEEPNCAQDSTPPHVHETNRLVRQLLAITDTEAIIQAANKAKRLAKASSSKAAPGPSDLDSTTPGPLIAPTEPQETSSCPASLASSFTLPPAIGFQAPPEPSLFSAAPADPPNVQAWDIIPPNEICPPPPPSGPIYLLILAPLALPPPERPRPPHKTMSAPDPSNTIQTALHNLIGPPPPAGPSTSKPVQDNAGLGPDDSLTQTPANPTAEPAVNTAPPAPPGPTDRSIMGIFAEMQRMTLQMQQANFDARLAAEQQAREDRNRLRQLEEAVTKVLVTLTKTATTALPRDGRIDLQRFRTLDGLVFTGPFQDIEVFLTWIYGLEIFFGTKAVTLDSDKIRIAGPLIKETNLLSFYSNKAANYLTRTWVAFKEALFTTALPLRWRQEIKGQIRNLRMAERRHLHSSRRKHGHSSAW</sequence>
<reference evidence="2" key="2">
    <citation type="submission" date="2016-05" db="EMBL/GenBank/DDBJ databases">
        <title>Comparative analysis highlights variable genome content of wheat rusts and divergence of the mating loci.</title>
        <authorList>
            <person name="Cuomo C.A."/>
            <person name="Bakkeren G."/>
            <person name="Szabo L."/>
            <person name="Khalil H."/>
            <person name="Joly D."/>
            <person name="Goldberg J."/>
            <person name="Young S."/>
            <person name="Zeng Q."/>
            <person name="Fellers J."/>
        </authorList>
    </citation>
    <scope>NUCLEOTIDE SEQUENCE [LARGE SCALE GENOMIC DNA]</scope>
    <source>
        <strain evidence="2">1-1 BBBD Race 1</strain>
    </source>
</reference>
<evidence type="ECO:0000313" key="2">
    <source>
        <dbReference type="EMBL" id="OAV94223.1"/>
    </source>
</evidence>
<dbReference type="EnsemblFungi" id="PTTG_27074-t43_1">
    <property type="protein sequence ID" value="PTTG_27074-t43_1-p1"/>
    <property type="gene ID" value="PTTG_27074"/>
</dbReference>
<keyword evidence="4" id="KW-1185">Reference proteome</keyword>
<dbReference type="EMBL" id="ADAS02000042">
    <property type="protein sequence ID" value="OAV94223.1"/>
    <property type="molecule type" value="Genomic_DNA"/>
</dbReference>
<name>A0A180GQI6_PUCT1</name>
<dbReference type="VEuPathDB" id="FungiDB:PTTG_27074"/>
<reference evidence="3" key="4">
    <citation type="submission" date="2025-05" db="UniProtKB">
        <authorList>
            <consortium name="EnsemblFungi"/>
        </authorList>
    </citation>
    <scope>IDENTIFICATION</scope>
    <source>
        <strain evidence="3">isolate 1-1 / race 1 (BBBD)</strain>
    </source>
</reference>
<organism evidence="2">
    <name type="scientific">Puccinia triticina (isolate 1-1 / race 1 (BBBD))</name>
    <name type="common">Brown leaf rust fungus</name>
    <dbReference type="NCBI Taxonomy" id="630390"/>
    <lineage>
        <taxon>Eukaryota</taxon>
        <taxon>Fungi</taxon>
        <taxon>Dikarya</taxon>
        <taxon>Basidiomycota</taxon>
        <taxon>Pucciniomycotina</taxon>
        <taxon>Pucciniomycetes</taxon>
        <taxon>Pucciniales</taxon>
        <taxon>Pucciniaceae</taxon>
        <taxon>Puccinia</taxon>
    </lineage>
</organism>
<evidence type="ECO:0000313" key="4">
    <source>
        <dbReference type="Proteomes" id="UP000005240"/>
    </source>
</evidence>
<accession>A0A180GQI6</accession>
<feature type="compositionally biased region" description="Polar residues" evidence="1">
    <location>
        <begin position="103"/>
        <end position="113"/>
    </location>
</feature>
<dbReference type="AlphaFoldDB" id="A0A180GQI6"/>
<evidence type="ECO:0000256" key="1">
    <source>
        <dbReference type="SAM" id="MobiDB-lite"/>
    </source>
</evidence>
<feature type="compositionally biased region" description="Polar residues" evidence="1">
    <location>
        <begin position="192"/>
        <end position="201"/>
    </location>
</feature>
<feature type="region of interest" description="Disordered" evidence="1">
    <location>
        <begin position="76"/>
        <end position="113"/>
    </location>
</feature>
<dbReference type="STRING" id="630390.A0A180GQI6"/>
<evidence type="ECO:0000313" key="3">
    <source>
        <dbReference type="EnsemblFungi" id="PTTG_27074-t43_1-p1"/>
    </source>
</evidence>
<feature type="region of interest" description="Disordered" evidence="1">
    <location>
        <begin position="177"/>
        <end position="258"/>
    </location>
</feature>
<dbReference type="Proteomes" id="UP000005240">
    <property type="component" value="Unassembled WGS sequence"/>
</dbReference>